<evidence type="ECO:0000313" key="3">
    <source>
        <dbReference type="EnsemblMetazoa" id="CLYHEMP019155.1"/>
    </source>
</evidence>
<dbReference type="PANTHER" id="PTHR11486">
    <property type="entry name" value="FIBROBLAST GROWTH FACTOR"/>
    <property type="match status" value="1"/>
</dbReference>
<dbReference type="InterPro" id="IPR002209">
    <property type="entry name" value="Fibroblast_GF_fam"/>
</dbReference>
<dbReference type="PRINTS" id="PR00263">
    <property type="entry name" value="HBGFFGF"/>
</dbReference>
<dbReference type="Gene3D" id="2.80.10.50">
    <property type="match status" value="1"/>
</dbReference>
<dbReference type="InterPro" id="IPR008996">
    <property type="entry name" value="IL1/FGF"/>
</dbReference>
<sequence length="247" mass="29119">MYCTRNILLSTKTQNCCDASHSKNRVTFCLFIILIVLAKLCNTENLSPQQNKHPRRHVRIVIRNSPITRSTDNILMRYARERDRTLVRVIRTKRRKRNKDVLHIAPTHMRTVRLKSKTGFFLEIQPSGKVTGHVNKTKYTKMELQVITPHVKRIKSVATGRYLAINRKGKVISKDHPTMDSLLFEELLENYYMTYSSLTYPKSQNRPHWYLGIYLYRKHKCKVRRASRTIVGDAATHFHMIPVFDFY</sequence>
<keyword evidence="4" id="KW-1185">Reference proteome</keyword>
<dbReference type="AlphaFoldDB" id="A0A7M5X7V3"/>
<evidence type="ECO:0000313" key="4">
    <source>
        <dbReference type="Proteomes" id="UP000594262"/>
    </source>
</evidence>
<dbReference type="Proteomes" id="UP000594262">
    <property type="component" value="Unplaced"/>
</dbReference>
<accession>A0A7M5X7V3</accession>
<dbReference type="RefSeq" id="XP_066914019.1">
    <property type="nucleotide sequence ID" value="XM_067057918.1"/>
</dbReference>
<reference evidence="3" key="1">
    <citation type="submission" date="2021-01" db="UniProtKB">
        <authorList>
            <consortium name="EnsemblMetazoa"/>
        </authorList>
    </citation>
    <scope>IDENTIFICATION</scope>
</reference>
<evidence type="ECO:0000256" key="2">
    <source>
        <dbReference type="RuleBase" id="RU049442"/>
    </source>
</evidence>
<evidence type="ECO:0000256" key="1">
    <source>
        <dbReference type="ARBA" id="ARBA00007936"/>
    </source>
</evidence>
<name>A0A7M5X7V3_9CNID</name>
<dbReference type="InterPro" id="IPR056378">
    <property type="entry name" value="Let-756-like_FGF"/>
</dbReference>
<dbReference type="EnsemblMetazoa" id="CLYHEMT019155.1">
    <property type="protein sequence ID" value="CLYHEMP019155.1"/>
    <property type="gene ID" value="CLYHEMG019155"/>
</dbReference>
<proteinExistence type="inferred from homology"/>
<dbReference type="SMART" id="SM00442">
    <property type="entry name" value="FGF"/>
    <property type="match status" value="1"/>
</dbReference>
<dbReference type="GeneID" id="136801286"/>
<dbReference type="CDD" id="cd00058">
    <property type="entry name" value="beta-trefoil_FGF"/>
    <property type="match status" value="1"/>
</dbReference>
<dbReference type="GO" id="GO:0008083">
    <property type="term" value="F:growth factor activity"/>
    <property type="evidence" value="ECO:0007669"/>
    <property type="project" value="InterPro"/>
</dbReference>
<dbReference type="SUPFAM" id="SSF50353">
    <property type="entry name" value="Cytokine"/>
    <property type="match status" value="1"/>
</dbReference>
<organism evidence="3 4">
    <name type="scientific">Clytia hemisphaerica</name>
    <dbReference type="NCBI Taxonomy" id="252671"/>
    <lineage>
        <taxon>Eukaryota</taxon>
        <taxon>Metazoa</taxon>
        <taxon>Cnidaria</taxon>
        <taxon>Hydrozoa</taxon>
        <taxon>Hydroidolina</taxon>
        <taxon>Leptothecata</taxon>
        <taxon>Obeliida</taxon>
        <taxon>Clytiidae</taxon>
        <taxon>Clytia</taxon>
    </lineage>
</organism>
<dbReference type="OrthoDB" id="5987799at2759"/>
<protein>
    <recommendedName>
        <fullName evidence="2">Fibroblast growth factor</fullName>
        <shortName evidence="2">FGF</shortName>
    </recommendedName>
</protein>
<comment type="similarity">
    <text evidence="1 2">Belongs to the heparin-binding growth factors family.</text>
</comment>
<dbReference type="Pfam" id="PF00167">
    <property type="entry name" value="FGF"/>
    <property type="match status" value="1"/>
</dbReference>